<organism evidence="2">
    <name type="scientific">bioreactor metagenome</name>
    <dbReference type="NCBI Taxonomy" id="1076179"/>
    <lineage>
        <taxon>unclassified sequences</taxon>
        <taxon>metagenomes</taxon>
        <taxon>ecological metagenomes</taxon>
    </lineage>
</organism>
<comment type="caution">
    <text evidence="2">The sequence shown here is derived from an EMBL/GenBank/DDBJ whole genome shotgun (WGS) entry which is preliminary data.</text>
</comment>
<feature type="region of interest" description="Disordered" evidence="1">
    <location>
        <begin position="83"/>
        <end position="134"/>
    </location>
</feature>
<dbReference type="EMBL" id="VSSQ01039023">
    <property type="protein sequence ID" value="MPM92042.1"/>
    <property type="molecule type" value="Genomic_DNA"/>
</dbReference>
<reference evidence="2" key="1">
    <citation type="submission" date="2019-08" db="EMBL/GenBank/DDBJ databases">
        <authorList>
            <person name="Kucharzyk K."/>
            <person name="Murdoch R.W."/>
            <person name="Higgins S."/>
            <person name="Loffler F."/>
        </authorList>
    </citation>
    <scope>NUCLEOTIDE SEQUENCE</scope>
</reference>
<sequence>MRQHFFWIARKIGTYGAPGRQRPQHAKQQPIDVLMRDGGQHLRRRAIRRCIVQQRAECGLQRVHFGIELRDFLRYALGPARRARSKQHQPRCLHVERRERGIASGLGRQRTRQQSGRRAQRGQQLLQRGGLHIA</sequence>
<evidence type="ECO:0000256" key="1">
    <source>
        <dbReference type="SAM" id="MobiDB-lite"/>
    </source>
</evidence>
<gene>
    <name evidence="2" type="ORF">SDC9_139176</name>
</gene>
<name>A0A645DUL5_9ZZZZ</name>
<accession>A0A645DUL5</accession>
<dbReference type="AlphaFoldDB" id="A0A645DUL5"/>
<protein>
    <submittedName>
        <fullName evidence="2">Uncharacterized protein</fullName>
    </submittedName>
</protein>
<proteinExistence type="predicted"/>
<evidence type="ECO:0000313" key="2">
    <source>
        <dbReference type="EMBL" id="MPM92042.1"/>
    </source>
</evidence>
<feature type="compositionally biased region" description="Low complexity" evidence="1">
    <location>
        <begin position="105"/>
        <end position="134"/>
    </location>
</feature>